<keyword evidence="11" id="KW-1185">Reference proteome</keyword>
<comment type="similarity">
    <text evidence="2">Belongs to the ABC transporter superfamily. ABCG family. Eye pigment precursor importer (TC 3.A.1.204) subfamily.</text>
</comment>
<protein>
    <submittedName>
        <fullName evidence="10">ATP binding cassette subfamily G member 5</fullName>
    </submittedName>
</protein>
<evidence type="ECO:0000313" key="11">
    <source>
        <dbReference type="Proteomes" id="UP000314987"/>
    </source>
</evidence>
<dbReference type="AlphaFoldDB" id="A0A4X2LI28"/>
<gene>
    <name evidence="10" type="primary">ABCG5</name>
</gene>
<dbReference type="GO" id="GO:0042632">
    <property type="term" value="P:cholesterol homeostasis"/>
    <property type="evidence" value="ECO:0007669"/>
    <property type="project" value="TreeGrafter"/>
</dbReference>
<keyword evidence="6 7" id="KW-0472">Membrane</keyword>
<evidence type="ECO:0000256" key="6">
    <source>
        <dbReference type="ARBA" id="ARBA00023136"/>
    </source>
</evidence>
<dbReference type="Pfam" id="PF01061">
    <property type="entry name" value="ABC2_membrane"/>
    <property type="match status" value="1"/>
</dbReference>
<proteinExistence type="inferred from homology"/>
<dbReference type="GO" id="GO:0043190">
    <property type="term" value="C:ATP-binding cassette (ABC) transporter complex"/>
    <property type="evidence" value="ECO:0007669"/>
    <property type="project" value="TreeGrafter"/>
</dbReference>
<evidence type="ECO:0000256" key="5">
    <source>
        <dbReference type="ARBA" id="ARBA00022989"/>
    </source>
</evidence>
<evidence type="ECO:0000256" key="2">
    <source>
        <dbReference type="ARBA" id="ARBA00005814"/>
    </source>
</evidence>
<evidence type="ECO:0000256" key="4">
    <source>
        <dbReference type="ARBA" id="ARBA00022692"/>
    </source>
</evidence>
<organism evidence="10 11">
    <name type="scientific">Vombatus ursinus</name>
    <name type="common">Common wombat</name>
    <dbReference type="NCBI Taxonomy" id="29139"/>
    <lineage>
        <taxon>Eukaryota</taxon>
        <taxon>Metazoa</taxon>
        <taxon>Chordata</taxon>
        <taxon>Craniata</taxon>
        <taxon>Vertebrata</taxon>
        <taxon>Euteleostomi</taxon>
        <taxon>Mammalia</taxon>
        <taxon>Metatheria</taxon>
        <taxon>Diprotodontia</taxon>
        <taxon>Vombatidae</taxon>
        <taxon>Vombatus</taxon>
    </lineage>
</organism>
<dbReference type="Proteomes" id="UP000314987">
    <property type="component" value="Unassembled WGS sequence"/>
</dbReference>
<name>A0A4X2LI28_VOMUR</name>
<dbReference type="SUPFAM" id="SSF52540">
    <property type="entry name" value="P-loop containing nucleoside triphosphate hydrolases"/>
    <property type="match status" value="1"/>
</dbReference>
<evidence type="ECO:0000259" key="9">
    <source>
        <dbReference type="Pfam" id="PF01061"/>
    </source>
</evidence>
<feature type="domain" description="ABC-2 type transporter transmembrane" evidence="9">
    <location>
        <begin position="198"/>
        <end position="410"/>
    </location>
</feature>
<evidence type="ECO:0000256" key="7">
    <source>
        <dbReference type="SAM" id="Phobius"/>
    </source>
</evidence>
<sequence>VCILVKDNGSGKTTLLDAISGRLRRKGTFLGEVCVNGQQLKKEEFQDCFSYVLQNETLLSNLTVQETLSYTAKLAIREGSKDFFQNRVEAVMAEMSLSHLANKLIGKRASGRISSGERRLISIAAQLLQDPMDLTSVDTQSKEREIETYKRVQLIGSAYKTSVIYQQTLENIKRVKHLQTLPPVPFKTKASPGTLTKLGILLRKIMRNLLRDKMALSVRLIQNVILALPLMFFILQLRNDVLKGAVQDRVGLLYTCVAGLPYTGMLNAIAFFPALRAVSDQQSQDGLYQKWQMLLAYILHILPFSILSVVMFSSVIYWSVGMHPEVARFGYFSAAVFVPHLAGELLTLVLLGVVQNTNIVNSVGALLSVIGVLVGSGFLRNINEMPTPLKILGYFMFQKYGSEILIVNEFYGLNFTCGGSSGSVGNPLCLFTQGNMYIEKTCPGAMSRFTTNFVILYAFIPLLVFLGIIVFKIRDYLISR</sequence>
<reference evidence="11" key="1">
    <citation type="submission" date="2018-12" db="EMBL/GenBank/DDBJ databases">
        <authorList>
            <person name="Yazar S."/>
        </authorList>
    </citation>
    <scope>NUCLEOTIDE SEQUENCE [LARGE SCALE GENOMIC DNA]</scope>
</reference>
<feature type="transmembrane region" description="Helical" evidence="7">
    <location>
        <begin position="359"/>
        <end position="379"/>
    </location>
</feature>
<reference evidence="10" key="3">
    <citation type="submission" date="2025-09" db="UniProtKB">
        <authorList>
            <consortium name="Ensembl"/>
        </authorList>
    </citation>
    <scope>IDENTIFICATION</scope>
</reference>
<evidence type="ECO:0000256" key="3">
    <source>
        <dbReference type="ARBA" id="ARBA00022448"/>
    </source>
</evidence>
<evidence type="ECO:0000313" key="10">
    <source>
        <dbReference type="Ensembl" id="ENSVURP00010021771.1"/>
    </source>
</evidence>
<feature type="domain" description="ABC transporter" evidence="8">
    <location>
        <begin position="7"/>
        <end position="131"/>
    </location>
</feature>
<dbReference type="PANTHER" id="PTHR48041:SF113">
    <property type="entry name" value="ATP-BINDING CASSETTE SUB-FAMILY G MEMBER 5"/>
    <property type="match status" value="1"/>
</dbReference>
<feature type="transmembrane region" description="Helical" evidence="7">
    <location>
        <begin position="294"/>
        <end position="317"/>
    </location>
</feature>
<dbReference type="GO" id="GO:0140359">
    <property type="term" value="F:ABC-type transporter activity"/>
    <property type="evidence" value="ECO:0007669"/>
    <property type="project" value="InterPro"/>
</dbReference>
<feature type="transmembrane region" description="Helical" evidence="7">
    <location>
        <begin position="329"/>
        <end position="352"/>
    </location>
</feature>
<dbReference type="InterPro" id="IPR027417">
    <property type="entry name" value="P-loop_NTPase"/>
</dbReference>
<dbReference type="InterPro" id="IPR050352">
    <property type="entry name" value="ABCG_transporters"/>
</dbReference>
<dbReference type="InterPro" id="IPR003439">
    <property type="entry name" value="ABC_transporter-like_ATP-bd"/>
</dbReference>
<dbReference type="PANTHER" id="PTHR48041">
    <property type="entry name" value="ABC TRANSPORTER G FAMILY MEMBER 28"/>
    <property type="match status" value="1"/>
</dbReference>
<dbReference type="InterPro" id="IPR013525">
    <property type="entry name" value="ABC2_TM"/>
</dbReference>
<evidence type="ECO:0000259" key="8">
    <source>
        <dbReference type="Pfam" id="PF00005"/>
    </source>
</evidence>
<dbReference type="Ensembl" id="ENSVURT00010024795.1">
    <property type="protein sequence ID" value="ENSVURP00010021771.1"/>
    <property type="gene ID" value="ENSVURG00010016687.1"/>
</dbReference>
<dbReference type="GO" id="GO:0016887">
    <property type="term" value="F:ATP hydrolysis activity"/>
    <property type="evidence" value="ECO:0007669"/>
    <property type="project" value="InterPro"/>
</dbReference>
<reference evidence="10" key="2">
    <citation type="submission" date="2025-08" db="UniProtKB">
        <authorList>
            <consortium name="Ensembl"/>
        </authorList>
    </citation>
    <scope>IDENTIFICATION</scope>
</reference>
<comment type="subcellular location">
    <subcellularLocation>
        <location evidence="1">Membrane</location>
        <topology evidence="1">Multi-pass membrane protein</topology>
    </subcellularLocation>
</comment>
<dbReference type="GO" id="GO:0033344">
    <property type="term" value="P:cholesterol efflux"/>
    <property type="evidence" value="ECO:0007669"/>
    <property type="project" value="TreeGrafter"/>
</dbReference>
<keyword evidence="5 7" id="KW-1133">Transmembrane helix</keyword>
<dbReference type="GO" id="GO:0005524">
    <property type="term" value="F:ATP binding"/>
    <property type="evidence" value="ECO:0007669"/>
    <property type="project" value="InterPro"/>
</dbReference>
<keyword evidence="3" id="KW-0813">Transport</keyword>
<accession>A0A4X2LI28</accession>
<dbReference type="GO" id="GO:0016324">
    <property type="term" value="C:apical plasma membrane"/>
    <property type="evidence" value="ECO:0007669"/>
    <property type="project" value="TreeGrafter"/>
</dbReference>
<dbReference type="GeneTree" id="ENSGT00940000157985"/>
<feature type="transmembrane region" description="Helical" evidence="7">
    <location>
        <begin position="216"/>
        <end position="237"/>
    </location>
</feature>
<dbReference type="Pfam" id="PF00005">
    <property type="entry name" value="ABC_tran"/>
    <property type="match status" value="1"/>
</dbReference>
<dbReference type="Gene3D" id="3.40.50.300">
    <property type="entry name" value="P-loop containing nucleotide triphosphate hydrolases"/>
    <property type="match status" value="1"/>
</dbReference>
<keyword evidence="4 7" id="KW-0812">Transmembrane</keyword>
<feature type="transmembrane region" description="Helical" evidence="7">
    <location>
        <begin position="252"/>
        <end position="273"/>
    </location>
</feature>
<feature type="transmembrane region" description="Helical" evidence="7">
    <location>
        <begin position="453"/>
        <end position="471"/>
    </location>
</feature>
<evidence type="ECO:0000256" key="1">
    <source>
        <dbReference type="ARBA" id="ARBA00004141"/>
    </source>
</evidence>